<protein>
    <submittedName>
        <fullName evidence="3">Serine protease</fullName>
    </submittedName>
</protein>
<evidence type="ECO:0000313" key="4">
    <source>
        <dbReference type="Proteomes" id="UP000297700"/>
    </source>
</evidence>
<proteinExistence type="predicted"/>
<reference evidence="3 4" key="1">
    <citation type="submission" date="2019-03" db="EMBL/GenBank/DDBJ databases">
        <title>Bradyrhizobium strains diversity.</title>
        <authorList>
            <person name="Urquiaga M.C.O."/>
            <person name="Hungria M."/>
            <person name="Delamuta J.R.M."/>
            <person name="Klepa M.S."/>
        </authorList>
    </citation>
    <scope>NUCLEOTIDE SEQUENCE [LARGE SCALE GENOMIC DNA]</scope>
    <source>
        <strain evidence="3 4">CNPSo 3426</strain>
    </source>
</reference>
<organism evidence="3 4">
    <name type="scientific">Bradyrhizobium frederickii</name>
    <dbReference type="NCBI Taxonomy" id="2560054"/>
    <lineage>
        <taxon>Bacteria</taxon>
        <taxon>Pseudomonadati</taxon>
        <taxon>Pseudomonadota</taxon>
        <taxon>Alphaproteobacteria</taxon>
        <taxon>Hyphomicrobiales</taxon>
        <taxon>Nitrobacteraceae</taxon>
        <taxon>Bradyrhizobium</taxon>
    </lineage>
</organism>
<evidence type="ECO:0000256" key="1">
    <source>
        <dbReference type="SAM" id="MobiDB-lite"/>
    </source>
</evidence>
<comment type="caution">
    <text evidence="3">The sequence shown here is derived from an EMBL/GenBank/DDBJ whole genome shotgun (WGS) entry which is preliminary data.</text>
</comment>
<dbReference type="EMBL" id="SPQS01000005">
    <property type="protein sequence ID" value="TFV77331.1"/>
    <property type="molecule type" value="Genomic_DNA"/>
</dbReference>
<dbReference type="GO" id="GO:0004252">
    <property type="term" value="F:serine-type endopeptidase activity"/>
    <property type="evidence" value="ECO:0007669"/>
    <property type="project" value="InterPro"/>
</dbReference>
<dbReference type="PANTHER" id="PTHR43019:SF23">
    <property type="entry name" value="PROTEASE DO-LIKE 5, CHLOROPLASTIC"/>
    <property type="match status" value="1"/>
</dbReference>
<feature type="chain" id="PRO_5021385776" evidence="2">
    <location>
        <begin position="25"/>
        <end position="417"/>
    </location>
</feature>
<dbReference type="GO" id="GO:0006508">
    <property type="term" value="P:proteolysis"/>
    <property type="evidence" value="ECO:0007669"/>
    <property type="project" value="UniProtKB-KW"/>
</dbReference>
<feature type="region of interest" description="Disordered" evidence="1">
    <location>
        <begin position="179"/>
        <end position="200"/>
    </location>
</feature>
<evidence type="ECO:0000256" key="2">
    <source>
        <dbReference type="SAM" id="SignalP"/>
    </source>
</evidence>
<dbReference type="InterPro" id="IPR043504">
    <property type="entry name" value="Peptidase_S1_PA_chymotrypsin"/>
</dbReference>
<dbReference type="Pfam" id="PF13365">
    <property type="entry name" value="Trypsin_2"/>
    <property type="match status" value="1"/>
</dbReference>
<evidence type="ECO:0000313" key="3">
    <source>
        <dbReference type="EMBL" id="TFV77331.1"/>
    </source>
</evidence>
<dbReference type="PANTHER" id="PTHR43019">
    <property type="entry name" value="SERINE ENDOPROTEASE DEGS"/>
    <property type="match status" value="1"/>
</dbReference>
<feature type="signal peptide" evidence="2">
    <location>
        <begin position="1"/>
        <end position="24"/>
    </location>
</feature>
<name>A0A4Y9PAA0_9BRAD</name>
<dbReference type="SUPFAM" id="SSF50494">
    <property type="entry name" value="Trypsin-like serine proteases"/>
    <property type="match status" value="1"/>
</dbReference>
<sequence>MNMWLKSFVVAFVSQVMLAGLAHAAGPFGTIHVGNWNGGAYTNDSTGAFSHCAASTPYANGMTLLVGQDSNNAWLLGFANPAFRFKKGENLTIDVTFDGQAEVRLFATALSEVMVSAVLPTNVARAFQKASLMVAVARGTPFQFSLTSTAPLIAAVTNCVTRVKADGLDKAGDFTKVAAKPQAAPDKQTPPPAAGKSVKSQSGTGFVVSASGHIVTNNHVVNGCVGDIKGNLTGEAAMVLRVVSTDANNDLALLQAPSTATFKDFARIRDRSFRAGDSVVVIGFPYHGLLSSDLRVTTGIVSSLSGMRNDTRFLQISAPVQPGNSGGPLFDTTGQIVGVVTSKIPGLRIAAMTGDIPENINFAIKTGALRDFLDNSVVPYQTAEPKGELKTTDIAGNARAYTMLLSCTTTEQADAKR</sequence>
<accession>A0A4Y9PAA0</accession>
<dbReference type="PRINTS" id="PR00834">
    <property type="entry name" value="PROTEASES2C"/>
</dbReference>
<dbReference type="InterPro" id="IPR001940">
    <property type="entry name" value="Peptidase_S1C"/>
</dbReference>
<dbReference type="AlphaFoldDB" id="A0A4Y9PAA0"/>
<keyword evidence="3" id="KW-0645">Protease</keyword>
<keyword evidence="3" id="KW-0378">Hydrolase</keyword>
<dbReference type="Gene3D" id="2.40.10.10">
    <property type="entry name" value="Trypsin-like serine proteases"/>
    <property type="match status" value="2"/>
</dbReference>
<gene>
    <name evidence="3" type="ORF">E4K64_10970</name>
</gene>
<keyword evidence="2" id="KW-0732">Signal</keyword>
<dbReference type="InterPro" id="IPR009003">
    <property type="entry name" value="Peptidase_S1_PA"/>
</dbReference>
<dbReference type="Proteomes" id="UP000297700">
    <property type="component" value="Unassembled WGS sequence"/>
</dbReference>